<keyword evidence="1" id="KW-0732">Signal</keyword>
<keyword evidence="3" id="KW-1185">Reference proteome</keyword>
<evidence type="ECO:0000313" key="2">
    <source>
        <dbReference type="EMBL" id="KAK1938768.1"/>
    </source>
</evidence>
<name>A0AAD9LJA6_9STRA</name>
<accession>A0AAD9LJA6</accession>
<reference evidence="2" key="1">
    <citation type="submission" date="2023-08" db="EMBL/GenBank/DDBJ databases">
        <title>Reference Genome Resource for the Citrus Pathogen Phytophthora citrophthora.</title>
        <authorList>
            <person name="Moller H."/>
            <person name="Coetzee B."/>
            <person name="Rose L.J."/>
            <person name="Van Niekerk J.M."/>
        </authorList>
    </citation>
    <scope>NUCLEOTIDE SEQUENCE</scope>
    <source>
        <strain evidence="2">STE-U-9442</strain>
    </source>
</reference>
<comment type="caution">
    <text evidence="2">The sequence shown here is derived from an EMBL/GenBank/DDBJ whole genome shotgun (WGS) entry which is preliminary data.</text>
</comment>
<gene>
    <name evidence="2" type="ORF">P3T76_008843</name>
</gene>
<dbReference type="AlphaFoldDB" id="A0AAD9LJA6"/>
<feature type="chain" id="PRO_5042259498" evidence="1">
    <location>
        <begin position="24"/>
        <end position="112"/>
    </location>
</feature>
<evidence type="ECO:0000313" key="3">
    <source>
        <dbReference type="Proteomes" id="UP001259832"/>
    </source>
</evidence>
<proteinExistence type="predicted"/>
<dbReference type="Proteomes" id="UP001259832">
    <property type="component" value="Unassembled WGS sequence"/>
</dbReference>
<evidence type="ECO:0000256" key="1">
    <source>
        <dbReference type="SAM" id="SignalP"/>
    </source>
</evidence>
<organism evidence="2 3">
    <name type="scientific">Phytophthora citrophthora</name>
    <dbReference type="NCBI Taxonomy" id="4793"/>
    <lineage>
        <taxon>Eukaryota</taxon>
        <taxon>Sar</taxon>
        <taxon>Stramenopiles</taxon>
        <taxon>Oomycota</taxon>
        <taxon>Peronosporomycetes</taxon>
        <taxon>Peronosporales</taxon>
        <taxon>Peronosporaceae</taxon>
        <taxon>Phytophthora</taxon>
    </lineage>
</organism>
<protein>
    <submittedName>
        <fullName evidence="2">Uncharacterized protein</fullName>
    </submittedName>
</protein>
<dbReference type="EMBL" id="JASMQC010000017">
    <property type="protein sequence ID" value="KAK1938768.1"/>
    <property type="molecule type" value="Genomic_DNA"/>
</dbReference>
<feature type="signal peptide" evidence="1">
    <location>
        <begin position="1"/>
        <end position="23"/>
    </location>
</feature>
<sequence>MTPRKPATVVTLTGILAAGLASADVPISVQYDATYSLSEYSGHSCSGNGKAPAGTICPKAGDVATRTTLMRANNRVIIDRTLELKRTMQYDNLKQHIMVWAQQHYSQLLKQH</sequence>